<evidence type="ECO:0000313" key="3">
    <source>
        <dbReference type="EMBL" id="KAL2794618.1"/>
    </source>
</evidence>
<keyword evidence="2" id="KW-1133">Transmembrane helix</keyword>
<comment type="caution">
    <text evidence="3">The sequence shown here is derived from an EMBL/GenBank/DDBJ whole genome shotgun (WGS) entry which is preliminary data.</text>
</comment>
<feature type="transmembrane region" description="Helical" evidence="2">
    <location>
        <begin position="25"/>
        <end position="45"/>
    </location>
</feature>
<feature type="region of interest" description="Disordered" evidence="1">
    <location>
        <begin position="1"/>
        <end position="25"/>
    </location>
</feature>
<name>A0ABR4G6J2_9EURO</name>
<keyword evidence="4" id="KW-1185">Reference proteome</keyword>
<sequence length="124" mass="13160">MGVGGASPVLGNPIRGNPSRTPVSVSTNPVCAGLLAAGWAVLYYLKKAERISEKHGRNDKEISGNPRRTQETQDPSQRCTPTLAVDCAESGHLASAGWRRSLPASILETQKPQAEAVVKAFHGE</sequence>
<dbReference type="EMBL" id="JBFTWV010000043">
    <property type="protein sequence ID" value="KAL2794618.1"/>
    <property type="molecule type" value="Genomic_DNA"/>
</dbReference>
<feature type="region of interest" description="Disordered" evidence="1">
    <location>
        <begin position="53"/>
        <end position="79"/>
    </location>
</feature>
<reference evidence="3 4" key="1">
    <citation type="submission" date="2024-07" db="EMBL/GenBank/DDBJ databases">
        <title>Section-level genome sequencing and comparative genomics of Aspergillus sections Usti and Cavernicolus.</title>
        <authorList>
            <consortium name="Lawrence Berkeley National Laboratory"/>
            <person name="Nybo J.L."/>
            <person name="Vesth T.C."/>
            <person name="Theobald S."/>
            <person name="Frisvad J.C."/>
            <person name="Larsen T.O."/>
            <person name="Kjaerboelling I."/>
            <person name="Rothschild-Mancinelli K."/>
            <person name="Lyhne E.K."/>
            <person name="Kogle M.E."/>
            <person name="Barry K."/>
            <person name="Clum A."/>
            <person name="Na H."/>
            <person name="Ledsgaard L."/>
            <person name="Lin J."/>
            <person name="Lipzen A."/>
            <person name="Kuo A."/>
            <person name="Riley R."/>
            <person name="Mondo S."/>
            <person name="Labutti K."/>
            <person name="Haridas S."/>
            <person name="Pangalinan J."/>
            <person name="Salamov A.A."/>
            <person name="Simmons B.A."/>
            <person name="Magnuson J.K."/>
            <person name="Chen J."/>
            <person name="Drula E."/>
            <person name="Henrissat B."/>
            <person name="Wiebenga A."/>
            <person name="Lubbers R.J."/>
            <person name="Gomes A.C."/>
            <person name="Makela M.R."/>
            <person name="Stajich J."/>
            <person name="Grigoriev I.V."/>
            <person name="Mortensen U.H."/>
            <person name="De Vries R.P."/>
            <person name="Baker S.E."/>
            <person name="Andersen M.R."/>
        </authorList>
    </citation>
    <scope>NUCLEOTIDE SEQUENCE [LARGE SCALE GENOMIC DNA]</scope>
    <source>
        <strain evidence="3 4">CBS 209.92</strain>
    </source>
</reference>
<keyword evidence="2" id="KW-0812">Transmembrane</keyword>
<organism evidence="3 4">
    <name type="scientific">Aspergillus keveii</name>
    <dbReference type="NCBI Taxonomy" id="714993"/>
    <lineage>
        <taxon>Eukaryota</taxon>
        <taxon>Fungi</taxon>
        <taxon>Dikarya</taxon>
        <taxon>Ascomycota</taxon>
        <taxon>Pezizomycotina</taxon>
        <taxon>Eurotiomycetes</taxon>
        <taxon>Eurotiomycetidae</taxon>
        <taxon>Eurotiales</taxon>
        <taxon>Aspergillaceae</taxon>
        <taxon>Aspergillus</taxon>
        <taxon>Aspergillus subgen. Nidulantes</taxon>
    </lineage>
</organism>
<evidence type="ECO:0000313" key="4">
    <source>
        <dbReference type="Proteomes" id="UP001610563"/>
    </source>
</evidence>
<accession>A0ABR4G6J2</accession>
<keyword evidence="2" id="KW-0472">Membrane</keyword>
<protein>
    <submittedName>
        <fullName evidence="3">Uncharacterized protein</fullName>
    </submittedName>
</protein>
<feature type="compositionally biased region" description="Basic and acidic residues" evidence="1">
    <location>
        <begin position="53"/>
        <end position="62"/>
    </location>
</feature>
<evidence type="ECO:0000256" key="2">
    <source>
        <dbReference type="SAM" id="Phobius"/>
    </source>
</evidence>
<gene>
    <name evidence="3" type="ORF">BJX66DRAFT_193448</name>
</gene>
<proteinExistence type="predicted"/>
<evidence type="ECO:0000256" key="1">
    <source>
        <dbReference type="SAM" id="MobiDB-lite"/>
    </source>
</evidence>
<dbReference type="Proteomes" id="UP001610563">
    <property type="component" value="Unassembled WGS sequence"/>
</dbReference>